<gene>
    <name evidence="1" type="ORF">T4B_11496</name>
    <name evidence="2" type="ORF">T4C_7488</name>
</gene>
<proteinExistence type="predicted"/>
<evidence type="ECO:0000313" key="4">
    <source>
        <dbReference type="Proteomes" id="UP000054826"/>
    </source>
</evidence>
<sequence length="75" mass="8825">MYAKVDYVKLRALFALSERPKLTNIDLTHAFLPTRSIGQQEHLDDDGVVGFVVADWKIEQQQQQHQQQQELSFYY</sequence>
<dbReference type="Proteomes" id="UP000054805">
    <property type="component" value="Unassembled WGS sequence"/>
</dbReference>
<evidence type="ECO:0000313" key="1">
    <source>
        <dbReference type="EMBL" id="KRZ06559.1"/>
    </source>
</evidence>
<name>A0A0V1H8P4_TRIPS</name>
<protein>
    <submittedName>
        <fullName evidence="1">Uncharacterized protein</fullName>
    </submittedName>
</protein>
<comment type="caution">
    <text evidence="1">The sequence shown here is derived from an EMBL/GenBank/DDBJ whole genome shotgun (WGS) entry which is preliminary data.</text>
</comment>
<evidence type="ECO:0000313" key="2">
    <source>
        <dbReference type="EMBL" id="KRZ24654.1"/>
    </source>
</evidence>
<dbReference type="Proteomes" id="UP000054826">
    <property type="component" value="Unassembled WGS sequence"/>
</dbReference>
<accession>A0A0V1H8P4</accession>
<keyword evidence="3" id="KW-1185">Reference proteome</keyword>
<organism evidence="1 3">
    <name type="scientific">Trichinella pseudospiralis</name>
    <name type="common">Parasitic roundworm</name>
    <dbReference type="NCBI Taxonomy" id="6337"/>
    <lineage>
        <taxon>Eukaryota</taxon>
        <taxon>Metazoa</taxon>
        <taxon>Ecdysozoa</taxon>
        <taxon>Nematoda</taxon>
        <taxon>Enoplea</taxon>
        <taxon>Dorylaimia</taxon>
        <taxon>Trichinellida</taxon>
        <taxon>Trichinellidae</taxon>
        <taxon>Trichinella</taxon>
    </lineage>
</organism>
<reference evidence="3 4" key="1">
    <citation type="submission" date="2015-01" db="EMBL/GenBank/DDBJ databases">
        <title>Evolution of Trichinella species and genotypes.</title>
        <authorList>
            <person name="Korhonen P.K."/>
            <person name="Edoardo P."/>
            <person name="Giuseppe L.R."/>
            <person name="Gasser R.B."/>
        </authorList>
    </citation>
    <scope>NUCLEOTIDE SEQUENCE [LARGE SCALE GENOMIC DNA]</scope>
    <source>
        <strain evidence="2">ISS176</strain>
        <strain evidence="1">ISS588</strain>
    </source>
</reference>
<evidence type="ECO:0000313" key="3">
    <source>
        <dbReference type="Proteomes" id="UP000054805"/>
    </source>
</evidence>
<dbReference type="EMBL" id="JYDS01000437">
    <property type="protein sequence ID" value="KRZ06559.1"/>
    <property type="molecule type" value="Genomic_DNA"/>
</dbReference>
<dbReference type="EMBL" id="JYDV01000214">
    <property type="protein sequence ID" value="KRZ24654.1"/>
    <property type="molecule type" value="Genomic_DNA"/>
</dbReference>
<dbReference type="AlphaFoldDB" id="A0A0V1H8P4"/>